<organism evidence="1">
    <name type="scientific">uncultured Caudovirales phage</name>
    <dbReference type="NCBI Taxonomy" id="2100421"/>
    <lineage>
        <taxon>Viruses</taxon>
        <taxon>Duplodnaviria</taxon>
        <taxon>Heunggongvirae</taxon>
        <taxon>Uroviricota</taxon>
        <taxon>Caudoviricetes</taxon>
        <taxon>Peduoviridae</taxon>
        <taxon>Maltschvirus</taxon>
        <taxon>Maltschvirus maltsch</taxon>
    </lineage>
</organism>
<sequence length="415" mass="44872">MTSWAPVWRVLINSVEYTDITLSNLTINTGRTDINVQPIAGYCAIEILNVDQTAITVEINDGLTIEVKDSTGTYVPIFGGAVSDVVVEVARAGTTGYTQITRVTALGALARLPKATTLGVLSHDFDGDQIYTILSALLFGDWNSVPAATTWNTYDPIIDWNNAQNSGLGEIDTPGNYELYQRSSSLTDVYSLVSGLASSGLGYLYEDSSGRIGYADSTHRTTYLAANGYTILSANEAQAVGIKLATRAGDIKNDVVLTYGNNYGSEVTSLDTASIATYGTLKAIVNTTVRGAVDAQDQADRYIDLRAYPQAKLDRVNYQLVNPEISDATRDALISIFMGLPVQLDDLPPNMNDSQFQGFVEGWTFSASYNTLTISVNVSPLPFSIVAMKWLDVSASETWNTLSPTMTWDDAFIVA</sequence>
<name>A0A6J5R2D3_9CAUD</name>
<accession>A0A6J5R2D3</accession>
<evidence type="ECO:0000313" key="1">
    <source>
        <dbReference type="EMBL" id="CAB4191360.1"/>
    </source>
</evidence>
<gene>
    <name evidence="1" type="ORF">UFOVP1215_22</name>
</gene>
<proteinExistence type="predicted"/>
<reference evidence="1" key="1">
    <citation type="submission" date="2020-05" db="EMBL/GenBank/DDBJ databases">
        <authorList>
            <person name="Chiriac C."/>
            <person name="Salcher M."/>
            <person name="Ghai R."/>
            <person name="Kavagutti S V."/>
        </authorList>
    </citation>
    <scope>NUCLEOTIDE SEQUENCE</scope>
</reference>
<protein>
    <submittedName>
        <fullName evidence="1">Uncharacterized protein</fullName>
    </submittedName>
</protein>
<dbReference type="EMBL" id="LR797170">
    <property type="protein sequence ID" value="CAB4191360.1"/>
    <property type="molecule type" value="Genomic_DNA"/>
</dbReference>